<feature type="transmembrane region" description="Helical" evidence="8">
    <location>
        <begin position="86"/>
        <end position="105"/>
    </location>
</feature>
<feature type="transmembrane region" description="Helical" evidence="8">
    <location>
        <begin position="269"/>
        <end position="291"/>
    </location>
</feature>
<evidence type="ECO:0000256" key="4">
    <source>
        <dbReference type="ARBA" id="ARBA00022475"/>
    </source>
</evidence>
<dbReference type="PANTHER" id="PTHR42718">
    <property type="entry name" value="MAJOR FACILITATOR SUPERFAMILY MULTIDRUG TRANSPORTER MFSC"/>
    <property type="match status" value="1"/>
</dbReference>
<evidence type="ECO:0000256" key="2">
    <source>
        <dbReference type="ARBA" id="ARBA00008537"/>
    </source>
</evidence>
<dbReference type="InterPro" id="IPR011701">
    <property type="entry name" value="MFS"/>
</dbReference>
<dbReference type="PANTHER" id="PTHR42718:SF9">
    <property type="entry name" value="MAJOR FACILITATOR SUPERFAMILY MULTIDRUG TRANSPORTER MFSC"/>
    <property type="match status" value="1"/>
</dbReference>
<evidence type="ECO:0000256" key="1">
    <source>
        <dbReference type="ARBA" id="ARBA00004651"/>
    </source>
</evidence>
<evidence type="ECO:0000256" key="8">
    <source>
        <dbReference type="SAM" id="Phobius"/>
    </source>
</evidence>
<feature type="transmembrane region" description="Helical" evidence="8">
    <location>
        <begin position="361"/>
        <end position="380"/>
    </location>
</feature>
<evidence type="ECO:0000259" key="9">
    <source>
        <dbReference type="PROSITE" id="PS50850"/>
    </source>
</evidence>
<feature type="transmembrane region" description="Helical" evidence="8">
    <location>
        <begin position="336"/>
        <end position="355"/>
    </location>
</feature>
<dbReference type="InterPro" id="IPR020846">
    <property type="entry name" value="MFS_dom"/>
</dbReference>
<feature type="transmembrane region" description="Helical" evidence="8">
    <location>
        <begin position="55"/>
        <end position="74"/>
    </location>
</feature>
<evidence type="ECO:0000313" key="10">
    <source>
        <dbReference type="EMBL" id="MBB4690885.1"/>
    </source>
</evidence>
<evidence type="ECO:0000256" key="7">
    <source>
        <dbReference type="ARBA" id="ARBA00023136"/>
    </source>
</evidence>
<gene>
    <name evidence="10" type="ORF">BKA14_001033</name>
</gene>
<dbReference type="GO" id="GO:0005886">
    <property type="term" value="C:plasma membrane"/>
    <property type="evidence" value="ECO:0007669"/>
    <property type="project" value="UniProtKB-SubCell"/>
</dbReference>
<keyword evidence="6 8" id="KW-1133">Transmembrane helix</keyword>
<evidence type="ECO:0000256" key="5">
    <source>
        <dbReference type="ARBA" id="ARBA00022692"/>
    </source>
</evidence>
<dbReference type="PROSITE" id="PS50850">
    <property type="entry name" value="MFS"/>
    <property type="match status" value="1"/>
</dbReference>
<dbReference type="Proteomes" id="UP000542742">
    <property type="component" value="Unassembled WGS sequence"/>
</dbReference>
<reference evidence="10 11" key="1">
    <citation type="submission" date="2020-08" db="EMBL/GenBank/DDBJ databases">
        <title>Sequencing the genomes of 1000 actinobacteria strains.</title>
        <authorList>
            <person name="Klenk H.-P."/>
        </authorList>
    </citation>
    <scope>NUCLEOTIDE SEQUENCE [LARGE SCALE GENOMIC DNA]</scope>
    <source>
        <strain evidence="10 11">DSM 45518</strain>
    </source>
</reference>
<keyword evidence="11" id="KW-1185">Reference proteome</keyword>
<protein>
    <submittedName>
        <fullName evidence="10">EmrB/QacA subfamily drug resistance transporter</fullName>
    </submittedName>
</protein>
<evidence type="ECO:0000256" key="6">
    <source>
        <dbReference type="ARBA" id="ARBA00022989"/>
    </source>
</evidence>
<evidence type="ECO:0000256" key="3">
    <source>
        <dbReference type="ARBA" id="ARBA00022448"/>
    </source>
</evidence>
<evidence type="ECO:0000313" key="11">
    <source>
        <dbReference type="Proteomes" id="UP000542742"/>
    </source>
</evidence>
<feature type="transmembrane region" description="Helical" evidence="8">
    <location>
        <begin position="20"/>
        <end position="49"/>
    </location>
</feature>
<dbReference type="GO" id="GO:0022857">
    <property type="term" value="F:transmembrane transporter activity"/>
    <property type="evidence" value="ECO:0007669"/>
    <property type="project" value="InterPro"/>
</dbReference>
<comment type="similarity">
    <text evidence="2">Belongs to the major facilitator superfamily. EmrB family.</text>
</comment>
<dbReference type="RefSeq" id="WP_184949785.1">
    <property type="nucleotide sequence ID" value="NZ_BOMC01000010.1"/>
</dbReference>
<feature type="transmembrane region" description="Helical" evidence="8">
    <location>
        <begin position="207"/>
        <end position="230"/>
    </location>
</feature>
<name>A0A7W7CLR1_9ACTN</name>
<comment type="subcellular location">
    <subcellularLocation>
        <location evidence="1">Cell membrane</location>
        <topology evidence="1">Multi-pass membrane protein</topology>
    </subcellularLocation>
</comment>
<dbReference type="SUPFAM" id="SSF103473">
    <property type="entry name" value="MFS general substrate transporter"/>
    <property type="match status" value="1"/>
</dbReference>
<feature type="domain" description="Major facilitator superfamily (MFS) profile" evidence="9">
    <location>
        <begin position="20"/>
        <end position="482"/>
    </location>
</feature>
<dbReference type="EMBL" id="JACHMF010000001">
    <property type="protein sequence ID" value="MBB4690885.1"/>
    <property type="molecule type" value="Genomic_DNA"/>
</dbReference>
<feature type="transmembrane region" description="Helical" evidence="8">
    <location>
        <begin position="111"/>
        <end position="132"/>
    </location>
</feature>
<feature type="transmembrane region" description="Helical" evidence="8">
    <location>
        <begin position="144"/>
        <end position="162"/>
    </location>
</feature>
<feature type="transmembrane region" description="Helical" evidence="8">
    <location>
        <begin position="401"/>
        <end position="425"/>
    </location>
</feature>
<comment type="caution">
    <text evidence="10">The sequence shown here is derived from an EMBL/GenBank/DDBJ whole genome shotgun (WGS) entry which is preliminary data.</text>
</comment>
<accession>A0A7W7CLR1</accession>
<organism evidence="10 11">
    <name type="scientific">Paractinoplanes abujensis</name>
    <dbReference type="NCBI Taxonomy" id="882441"/>
    <lineage>
        <taxon>Bacteria</taxon>
        <taxon>Bacillati</taxon>
        <taxon>Actinomycetota</taxon>
        <taxon>Actinomycetes</taxon>
        <taxon>Micromonosporales</taxon>
        <taxon>Micromonosporaceae</taxon>
        <taxon>Paractinoplanes</taxon>
    </lineage>
</organism>
<feature type="transmembrane region" description="Helical" evidence="8">
    <location>
        <begin position="174"/>
        <end position="195"/>
    </location>
</feature>
<sequence>MVGDVAGGPARPPVRDMMRLGLVLALGGLLVVVDTTVTVVAVPAMVAGLDSTLAAVQWVTTAYLLGIVAVIPLAGWASERFGARRVYLVALGVFTVFSVAAGLAGNAVTLAVFRALQGVGGGLLNPVGQAIGMRAVAPDRRGRLMAMLGLPLIVGPVLGPPLSGWLVDAASWRWVFLINLPVGALAMLLCARFLPREATPGFPVRRIDWAGLALLPVGGTGIVLGCTLIPHASGAAFLAAGLLLVVVFVVRAVRVAAPLVDVRLFKGRLFATGVGVLTAFGAAYFGALTVLPLFVQGVRGDPAALAGALGVPAAIGVGVTVQVATRLVDRVAPRRVALTGVTLGLVAMVGLVAATTTNSPYGLIVAAATLLGVASGATILPTMTAAVRDLPANELPAATTLLALTQQLAAAAGVAVVATVLGVALDGPTGGGGVAAMLALDPGARSAAEADLAVGVGSAYGVGTLLMVVAVVVAVRVPQRVDREHVRQ</sequence>
<dbReference type="NCBIfam" id="TIGR00711">
    <property type="entry name" value="efflux_EmrB"/>
    <property type="match status" value="1"/>
</dbReference>
<keyword evidence="5 8" id="KW-0812">Transmembrane</keyword>
<keyword evidence="3" id="KW-0813">Transport</keyword>
<dbReference type="AlphaFoldDB" id="A0A7W7CLR1"/>
<dbReference type="Gene3D" id="1.20.1250.20">
    <property type="entry name" value="MFS general substrate transporter like domains"/>
    <property type="match status" value="1"/>
</dbReference>
<feature type="transmembrane region" description="Helical" evidence="8">
    <location>
        <begin position="452"/>
        <end position="475"/>
    </location>
</feature>
<keyword evidence="7 8" id="KW-0472">Membrane</keyword>
<feature type="transmembrane region" description="Helical" evidence="8">
    <location>
        <begin position="236"/>
        <end position="257"/>
    </location>
</feature>
<dbReference type="InterPro" id="IPR004638">
    <property type="entry name" value="EmrB-like"/>
</dbReference>
<dbReference type="InterPro" id="IPR036259">
    <property type="entry name" value="MFS_trans_sf"/>
</dbReference>
<dbReference type="Gene3D" id="1.20.1720.10">
    <property type="entry name" value="Multidrug resistance protein D"/>
    <property type="match status" value="1"/>
</dbReference>
<keyword evidence="4" id="KW-1003">Cell membrane</keyword>
<proteinExistence type="inferred from homology"/>
<dbReference type="Pfam" id="PF07690">
    <property type="entry name" value="MFS_1"/>
    <property type="match status" value="1"/>
</dbReference>
<feature type="transmembrane region" description="Helical" evidence="8">
    <location>
        <begin position="303"/>
        <end position="324"/>
    </location>
</feature>